<dbReference type="GO" id="GO:0006397">
    <property type="term" value="P:mRNA processing"/>
    <property type="evidence" value="ECO:0007669"/>
    <property type="project" value="UniProtKB-KW"/>
</dbReference>
<gene>
    <name evidence="7" type="ORF">FSB_LOCUS59548</name>
</gene>
<dbReference type="GO" id="GO:0005634">
    <property type="term" value="C:nucleus"/>
    <property type="evidence" value="ECO:0007669"/>
    <property type="project" value="UniProtKB-SubCell"/>
</dbReference>
<sequence length="1020" mass="111775">MGRPEPYVLFSQTFNHPHLDEYVDEVVFGEPIVITACEFLEQNASSASQALTLLGATSPPSFALEVFVKCEGETRFRRLCHPFLYSHSSSNVLEVEAVVTNHLVVRGSYRSLSLVIYGNTAEDLGQFNIEFDDNSLRNLVSSAEGKLEDLPLALHSTNLTIEESVFSLNALSIPVVASDISIEVKQFLQLLLKILELSKLGDAVDKTVSIVVSAASSYVTRDLCYAANSQKNLTWGKSKDCEELHGVISEARLELLELYKVLEPESGNGSADSLARCTFLDFEADLVNSKELVDMYSQYFNFSKNSSSFGHHQLSQEENVVLGLSVALFLCSSRESCFHFVNSGGMEQLAHLFCHDKQNSTAITLLLLGVIERATRYSIGCEGFFGWWPREDENVPSGISEGYSQLLKLLLQKPRHDVASLATYVLHRLRFYEVASRYECAVLSVLGGLSSVARVTSVTLNMLISAKSQIKRLLKLINSRGPIEDPSPVACASRSLILGQTEGLLSYKATSSLIASSNCSFSNWDIDLHLLELLKVNAIDRLLTSTPHSEEFLWVLWELCGLSRSDCGHQALLALGYFPEIMDRATHDGFLSGFLVGTTGSQPLLVSHLLFADDTLIFCVAELEQITYLRGAEFGGIGGHLGLSMGIPSHKVFGTPLGGVRSSMAVTGVIGLPRRFLKFEIGDGIRVKFCEVDKLCWRPAKGALFLVGSYFRVLSGTEAPFEPELIGLFHKKIFVEKSVSPLNLAISHSAAEILEVIVTDSTASTLSSWIGHALEIHKALLSSSPGSNRKDAPTRLLEWIDAGVVYHKNGATGLLRCAAVLASGGDAHLTSTSILASELTDGENAVGESSSGSDINVMETLGKFISEKSFDGVTLRDSSVAQLTTAFRILAFISENSTVAAVLYDEGAIAVIYAVLVNCRFMLERSSNNYDYLVDEGTECNSTSDLLLERNREQSLVDLLVPSLVLLINLLHKLQVFPWKTVWKPKVPYKPSSMIDLLSCWRGQFGKRSNGETWKAIPLC</sequence>
<evidence type="ECO:0000256" key="1">
    <source>
        <dbReference type="ARBA" id="ARBA00004123"/>
    </source>
</evidence>
<keyword evidence="4" id="KW-0508">mRNA splicing</keyword>
<organism evidence="7">
    <name type="scientific">Fagus sylvatica</name>
    <name type="common">Beechnut</name>
    <dbReference type="NCBI Taxonomy" id="28930"/>
    <lineage>
        <taxon>Eukaryota</taxon>
        <taxon>Viridiplantae</taxon>
        <taxon>Streptophyta</taxon>
        <taxon>Embryophyta</taxon>
        <taxon>Tracheophyta</taxon>
        <taxon>Spermatophyta</taxon>
        <taxon>Magnoliopsida</taxon>
        <taxon>eudicotyledons</taxon>
        <taxon>Gunneridae</taxon>
        <taxon>Pentapetalae</taxon>
        <taxon>rosids</taxon>
        <taxon>fabids</taxon>
        <taxon>Fagales</taxon>
        <taxon>Fagaceae</taxon>
        <taxon>Fagus</taxon>
    </lineage>
</organism>
<evidence type="ECO:0000256" key="5">
    <source>
        <dbReference type="ARBA" id="ARBA00023242"/>
    </source>
</evidence>
<accession>A0A2N9J2B9</accession>
<proteinExistence type="inferred from homology"/>
<feature type="domain" description="Virilizer N-terminal" evidence="6">
    <location>
        <begin position="8"/>
        <end position="121"/>
    </location>
</feature>
<dbReference type="PANTHER" id="PTHR23185:SF0">
    <property type="entry name" value="PROTEIN VIRILIZER HOMOLOG"/>
    <property type="match status" value="1"/>
</dbReference>
<keyword evidence="5" id="KW-0539">Nucleus</keyword>
<dbReference type="PANTHER" id="PTHR23185">
    <property type="entry name" value="PROTEIN VIRILIZER HOMOLOG"/>
    <property type="match status" value="1"/>
</dbReference>
<name>A0A2N9J2B9_FAGSY</name>
<evidence type="ECO:0000256" key="2">
    <source>
        <dbReference type="ARBA" id="ARBA00008371"/>
    </source>
</evidence>
<dbReference type="InterPro" id="IPR026736">
    <property type="entry name" value="Virilizer"/>
</dbReference>
<evidence type="ECO:0000259" key="6">
    <source>
        <dbReference type="Pfam" id="PF15912"/>
    </source>
</evidence>
<protein>
    <recommendedName>
        <fullName evidence="6">Virilizer N-terminal domain-containing protein</fullName>
    </recommendedName>
</protein>
<evidence type="ECO:0000256" key="3">
    <source>
        <dbReference type="ARBA" id="ARBA00022664"/>
    </source>
</evidence>
<dbReference type="EMBL" id="OIVN01006372">
    <property type="protein sequence ID" value="SPD31666.1"/>
    <property type="molecule type" value="Genomic_DNA"/>
</dbReference>
<dbReference type="GO" id="GO:0008380">
    <property type="term" value="P:RNA splicing"/>
    <property type="evidence" value="ECO:0007669"/>
    <property type="project" value="UniProtKB-KW"/>
</dbReference>
<dbReference type="Pfam" id="PF15912">
    <property type="entry name" value="VIR_N"/>
    <property type="match status" value="1"/>
</dbReference>
<dbReference type="GO" id="GO:0036396">
    <property type="term" value="C:RNA N6-methyladenosine methyltransferase complex"/>
    <property type="evidence" value="ECO:0007669"/>
    <property type="project" value="TreeGrafter"/>
</dbReference>
<dbReference type="InterPro" id="IPR031801">
    <property type="entry name" value="VIR_N"/>
</dbReference>
<reference evidence="7" key="1">
    <citation type="submission" date="2018-02" db="EMBL/GenBank/DDBJ databases">
        <authorList>
            <person name="Cohen D.B."/>
            <person name="Kent A.D."/>
        </authorList>
    </citation>
    <scope>NUCLEOTIDE SEQUENCE</scope>
</reference>
<evidence type="ECO:0000313" key="7">
    <source>
        <dbReference type="EMBL" id="SPD31666.1"/>
    </source>
</evidence>
<evidence type="ECO:0000256" key="4">
    <source>
        <dbReference type="ARBA" id="ARBA00023187"/>
    </source>
</evidence>
<dbReference type="GO" id="GO:0003723">
    <property type="term" value="F:RNA binding"/>
    <property type="evidence" value="ECO:0007669"/>
    <property type="project" value="TreeGrafter"/>
</dbReference>
<comment type="subcellular location">
    <subcellularLocation>
        <location evidence="1">Nucleus</location>
    </subcellularLocation>
</comment>
<comment type="similarity">
    <text evidence="2">Belongs to the vir family.</text>
</comment>
<dbReference type="AlphaFoldDB" id="A0A2N9J2B9"/>
<keyword evidence="3" id="KW-0507">mRNA processing</keyword>